<dbReference type="PIRSF" id="PIRSF005901">
    <property type="entry name" value="EF-P"/>
    <property type="match status" value="1"/>
</dbReference>
<dbReference type="Gene3D" id="2.40.50.140">
    <property type="entry name" value="Nucleic acid-binding proteins"/>
    <property type="match status" value="2"/>
</dbReference>
<dbReference type="NCBIfam" id="TIGR00038">
    <property type="entry name" value="efp"/>
    <property type="match status" value="1"/>
</dbReference>
<comment type="similarity">
    <text evidence="3 7 9">Belongs to the elongation factor P family.</text>
</comment>
<dbReference type="FunFam" id="2.40.50.140:FF:000004">
    <property type="entry name" value="Elongation factor P"/>
    <property type="match status" value="1"/>
</dbReference>
<dbReference type="PANTHER" id="PTHR30053">
    <property type="entry name" value="ELONGATION FACTOR P"/>
    <property type="match status" value="1"/>
</dbReference>
<dbReference type="PANTHER" id="PTHR30053:SF14">
    <property type="entry name" value="TRANSLATION ELONGATION FACTOR KOW-LIKE DOMAIN-CONTAINING PROTEIN"/>
    <property type="match status" value="1"/>
</dbReference>
<reference evidence="12 13" key="1">
    <citation type="journal article" date="2016" name="Nat. Commun.">
        <title>Thousands of microbial genomes shed light on interconnected biogeochemical processes in an aquifer system.</title>
        <authorList>
            <person name="Anantharaman K."/>
            <person name="Brown C.T."/>
            <person name="Hug L.A."/>
            <person name="Sharon I."/>
            <person name="Castelle C.J."/>
            <person name="Probst A.J."/>
            <person name="Thomas B.C."/>
            <person name="Singh A."/>
            <person name="Wilkins M.J."/>
            <person name="Karaoz U."/>
            <person name="Brodie E.L."/>
            <person name="Williams K.H."/>
            <person name="Hubbard S.S."/>
            <person name="Banfield J.F."/>
        </authorList>
    </citation>
    <scope>NUCLEOTIDE SEQUENCE [LARGE SCALE GENOMIC DNA]</scope>
</reference>
<evidence type="ECO:0000256" key="6">
    <source>
        <dbReference type="ARBA" id="ARBA00022917"/>
    </source>
</evidence>
<feature type="domain" description="Translation elongation factor P/YeiP central" evidence="11">
    <location>
        <begin position="67"/>
        <end position="121"/>
    </location>
</feature>
<dbReference type="EMBL" id="MEUM01000001">
    <property type="protein sequence ID" value="OGC43943.1"/>
    <property type="molecule type" value="Genomic_DNA"/>
</dbReference>
<dbReference type="CDD" id="cd05794">
    <property type="entry name" value="S1_EF-P_repeat_2"/>
    <property type="match status" value="1"/>
</dbReference>
<evidence type="ECO:0000259" key="10">
    <source>
        <dbReference type="SMART" id="SM00841"/>
    </source>
</evidence>
<dbReference type="SMART" id="SM00841">
    <property type="entry name" value="Elong-fact-P_C"/>
    <property type="match status" value="1"/>
</dbReference>
<dbReference type="InterPro" id="IPR012340">
    <property type="entry name" value="NA-bd_OB-fold"/>
</dbReference>
<evidence type="ECO:0000259" key="11">
    <source>
        <dbReference type="SMART" id="SM01185"/>
    </source>
</evidence>
<dbReference type="InterPro" id="IPR011768">
    <property type="entry name" value="Transl_elongation_fac_P"/>
</dbReference>
<comment type="function">
    <text evidence="7">Involved in peptide bond synthesis. Stimulates efficient translation and peptide-bond synthesis on native or reconstituted 70S ribosomes in vitro. Probably functions indirectly by altering the affinity of the ribosome for aminoacyl-tRNA, thus increasing their reactivity as acceptors for peptidyl transferase.</text>
</comment>
<evidence type="ECO:0000256" key="8">
    <source>
        <dbReference type="NCBIfam" id="TIGR00038"/>
    </source>
</evidence>
<dbReference type="GO" id="GO:0005829">
    <property type="term" value="C:cytosol"/>
    <property type="evidence" value="ECO:0007669"/>
    <property type="project" value="UniProtKB-ARBA"/>
</dbReference>
<evidence type="ECO:0000313" key="12">
    <source>
        <dbReference type="EMBL" id="OGC43943.1"/>
    </source>
</evidence>
<dbReference type="InterPro" id="IPR008991">
    <property type="entry name" value="Translation_prot_SH3-like_sf"/>
</dbReference>
<evidence type="ECO:0000256" key="3">
    <source>
        <dbReference type="ARBA" id="ARBA00009479"/>
    </source>
</evidence>
<dbReference type="GO" id="GO:0003746">
    <property type="term" value="F:translation elongation factor activity"/>
    <property type="evidence" value="ECO:0007669"/>
    <property type="project" value="UniProtKB-UniRule"/>
</dbReference>
<dbReference type="SUPFAM" id="SSF50104">
    <property type="entry name" value="Translation proteins SH3-like domain"/>
    <property type="match status" value="1"/>
</dbReference>
<organism evidence="12 13">
    <name type="scientific">candidate division WOR-3 bacterium RBG_13_43_14</name>
    <dbReference type="NCBI Taxonomy" id="1802590"/>
    <lineage>
        <taxon>Bacteria</taxon>
        <taxon>Bacteria division WOR-3</taxon>
    </lineage>
</organism>
<dbReference type="GO" id="GO:0043043">
    <property type="term" value="P:peptide biosynthetic process"/>
    <property type="evidence" value="ECO:0007669"/>
    <property type="project" value="InterPro"/>
</dbReference>
<accession>A0A1F4UI93</accession>
<evidence type="ECO:0000256" key="1">
    <source>
        <dbReference type="ARBA" id="ARBA00004496"/>
    </source>
</evidence>
<dbReference type="HAMAP" id="MF_00141">
    <property type="entry name" value="EF_P"/>
    <property type="match status" value="1"/>
</dbReference>
<evidence type="ECO:0000256" key="2">
    <source>
        <dbReference type="ARBA" id="ARBA00004815"/>
    </source>
</evidence>
<keyword evidence="4 7" id="KW-0963">Cytoplasm</keyword>
<evidence type="ECO:0000256" key="9">
    <source>
        <dbReference type="RuleBase" id="RU004389"/>
    </source>
</evidence>
<dbReference type="SUPFAM" id="SSF50249">
    <property type="entry name" value="Nucleic acid-binding proteins"/>
    <property type="match status" value="2"/>
</dbReference>
<dbReference type="FunFam" id="2.40.50.140:FF:000009">
    <property type="entry name" value="Elongation factor P"/>
    <property type="match status" value="1"/>
</dbReference>
<feature type="domain" description="Elongation factor P C-terminal" evidence="10">
    <location>
        <begin position="129"/>
        <end position="184"/>
    </location>
</feature>
<sequence length="185" mass="21058">MIQATQVRKGMVVKIEGVPHIVLEVTHITPGNWRAIIQCKMRNLTTNLAKELRLRSSDRLEEAEIEPFEMEYIYAANDLYYFMNVETYEQIGINRDILGDTIKFLKPNIRVKVEFYEGKPFGVVLPKYVELKVVETQTNIKDATAQAQSKPATLEGGHTCQVPPFVEVGNVIKVNAETGEYVERV</sequence>
<dbReference type="InterPro" id="IPR014722">
    <property type="entry name" value="Rib_uL2_dom2"/>
</dbReference>
<dbReference type="SMART" id="SM01185">
    <property type="entry name" value="EFP"/>
    <property type="match status" value="1"/>
</dbReference>
<evidence type="ECO:0000313" key="13">
    <source>
        <dbReference type="Proteomes" id="UP000177025"/>
    </source>
</evidence>
<dbReference type="AlphaFoldDB" id="A0A1F4UI93"/>
<protein>
    <recommendedName>
        <fullName evidence="7 8">Elongation factor P</fullName>
        <shortName evidence="7">EF-P</shortName>
    </recommendedName>
</protein>
<dbReference type="InterPro" id="IPR013185">
    <property type="entry name" value="Transl_elong_KOW-like"/>
</dbReference>
<dbReference type="CDD" id="cd04470">
    <property type="entry name" value="S1_EF-P_repeat_1"/>
    <property type="match status" value="1"/>
</dbReference>
<evidence type="ECO:0000256" key="7">
    <source>
        <dbReference type="HAMAP-Rule" id="MF_00141"/>
    </source>
</evidence>
<dbReference type="Pfam" id="PF09285">
    <property type="entry name" value="Elong-fact-P_C"/>
    <property type="match status" value="1"/>
</dbReference>
<comment type="pathway">
    <text evidence="2 7">Protein biosynthesis; polypeptide chain elongation.</text>
</comment>
<dbReference type="Proteomes" id="UP000177025">
    <property type="component" value="Unassembled WGS sequence"/>
</dbReference>
<dbReference type="InterPro" id="IPR001059">
    <property type="entry name" value="Transl_elong_P/YeiP_cen"/>
</dbReference>
<comment type="caution">
    <text evidence="12">The sequence shown here is derived from an EMBL/GenBank/DDBJ whole genome shotgun (WGS) entry which is preliminary data.</text>
</comment>
<evidence type="ECO:0000256" key="4">
    <source>
        <dbReference type="ARBA" id="ARBA00022490"/>
    </source>
</evidence>
<comment type="subcellular location">
    <subcellularLocation>
        <location evidence="1 7">Cytoplasm</location>
    </subcellularLocation>
</comment>
<keyword evidence="6 7" id="KW-0648">Protein biosynthesis</keyword>
<dbReference type="InterPro" id="IPR015365">
    <property type="entry name" value="Elong-fact-P_C"/>
</dbReference>
<dbReference type="Pfam" id="PF01132">
    <property type="entry name" value="EFP"/>
    <property type="match status" value="1"/>
</dbReference>
<name>A0A1F4UI93_UNCW3</name>
<dbReference type="Pfam" id="PF08207">
    <property type="entry name" value="EFP_N"/>
    <property type="match status" value="1"/>
</dbReference>
<dbReference type="InterPro" id="IPR020599">
    <property type="entry name" value="Transl_elong_fac_P/YeiP"/>
</dbReference>
<proteinExistence type="inferred from homology"/>
<keyword evidence="5 7" id="KW-0251">Elongation factor</keyword>
<dbReference type="Gene3D" id="2.30.30.30">
    <property type="match status" value="1"/>
</dbReference>
<dbReference type="UniPathway" id="UPA00345"/>
<dbReference type="NCBIfam" id="NF001810">
    <property type="entry name" value="PRK00529.1"/>
    <property type="match status" value="1"/>
</dbReference>
<evidence type="ECO:0000256" key="5">
    <source>
        <dbReference type="ARBA" id="ARBA00022768"/>
    </source>
</evidence>
<gene>
    <name evidence="7" type="primary">efp</name>
    <name evidence="12" type="ORF">A2Y85_04405</name>
</gene>